<proteinExistence type="predicted"/>
<organism evidence="2 3">
    <name type="scientific">Linum trigynum</name>
    <dbReference type="NCBI Taxonomy" id="586398"/>
    <lineage>
        <taxon>Eukaryota</taxon>
        <taxon>Viridiplantae</taxon>
        <taxon>Streptophyta</taxon>
        <taxon>Embryophyta</taxon>
        <taxon>Tracheophyta</taxon>
        <taxon>Spermatophyta</taxon>
        <taxon>Magnoliopsida</taxon>
        <taxon>eudicotyledons</taxon>
        <taxon>Gunneridae</taxon>
        <taxon>Pentapetalae</taxon>
        <taxon>rosids</taxon>
        <taxon>fabids</taxon>
        <taxon>Malpighiales</taxon>
        <taxon>Linaceae</taxon>
        <taxon>Linum</taxon>
    </lineage>
</organism>
<keyword evidence="3" id="KW-1185">Reference proteome</keyword>
<dbReference type="AlphaFoldDB" id="A0AAV2CVQ5"/>
<evidence type="ECO:0000313" key="3">
    <source>
        <dbReference type="Proteomes" id="UP001497516"/>
    </source>
</evidence>
<dbReference type="Proteomes" id="UP001497516">
    <property type="component" value="Chromosome 10"/>
</dbReference>
<protein>
    <submittedName>
        <fullName evidence="2">Uncharacterized protein</fullName>
    </submittedName>
</protein>
<evidence type="ECO:0000313" key="2">
    <source>
        <dbReference type="EMBL" id="CAL1359957.1"/>
    </source>
</evidence>
<feature type="compositionally biased region" description="Polar residues" evidence="1">
    <location>
        <begin position="73"/>
        <end position="84"/>
    </location>
</feature>
<feature type="compositionally biased region" description="Low complexity" evidence="1">
    <location>
        <begin position="57"/>
        <end position="68"/>
    </location>
</feature>
<dbReference type="EMBL" id="OZ034814">
    <property type="protein sequence ID" value="CAL1359957.1"/>
    <property type="molecule type" value="Genomic_DNA"/>
</dbReference>
<reference evidence="2 3" key="1">
    <citation type="submission" date="2024-04" db="EMBL/GenBank/DDBJ databases">
        <authorList>
            <person name="Fracassetti M."/>
        </authorList>
    </citation>
    <scope>NUCLEOTIDE SEQUENCE [LARGE SCALE GENOMIC DNA]</scope>
</reference>
<accession>A0AAV2CVQ5</accession>
<sequence>MNYIIRITSRGRYVSIPEFNKIKEEQARAKAEKTTTKEVTEEDDLAAARAIEILAAAASTSGASSKTPPADPNRSTSTPTQGTHPTDIIAHLQQQLEQQDHKYQRQ</sequence>
<gene>
    <name evidence="2" type="ORF">LTRI10_LOCUS7420</name>
</gene>
<feature type="region of interest" description="Disordered" evidence="1">
    <location>
        <begin position="57"/>
        <end position="87"/>
    </location>
</feature>
<evidence type="ECO:0000256" key="1">
    <source>
        <dbReference type="SAM" id="MobiDB-lite"/>
    </source>
</evidence>
<name>A0AAV2CVQ5_9ROSI</name>